<evidence type="ECO:0000256" key="7">
    <source>
        <dbReference type="SAM" id="MobiDB-lite"/>
    </source>
</evidence>
<accession>A0A6A6UT27</accession>
<keyword evidence="5" id="KW-0539">Nucleus</keyword>
<keyword evidence="4" id="KW-0698">rRNA processing</keyword>
<proteinExistence type="inferred from homology"/>
<comment type="subcellular location">
    <subcellularLocation>
        <location evidence="1">Nucleus</location>
        <location evidence="1">Nucleolus</location>
    </subcellularLocation>
</comment>
<comment type="similarity">
    <text evidence="2">Belongs to the NOP14 family.</text>
</comment>
<dbReference type="PANTHER" id="PTHR23183:SF0">
    <property type="entry name" value="NUCLEOLAR PROTEIN 14"/>
    <property type="match status" value="1"/>
</dbReference>
<feature type="region of interest" description="Disordered" evidence="7">
    <location>
        <begin position="1"/>
        <end position="37"/>
    </location>
</feature>
<dbReference type="GO" id="GO:0032040">
    <property type="term" value="C:small-subunit processome"/>
    <property type="evidence" value="ECO:0007669"/>
    <property type="project" value="InterPro"/>
</dbReference>
<name>A0A6A6UT27_9PEZI</name>
<evidence type="ECO:0000256" key="4">
    <source>
        <dbReference type="ARBA" id="ARBA00022552"/>
    </source>
</evidence>
<evidence type="ECO:0000256" key="3">
    <source>
        <dbReference type="ARBA" id="ARBA00022517"/>
    </source>
</evidence>
<evidence type="ECO:0000256" key="1">
    <source>
        <dbReference type="ARBA" id="ARBA00004604"/>
    </source>
</evidence>
<feature type="compositionally biased region" description="Acidic residues" evidence="7">
    <location>
        <begin position="150"/>
        <end position="159"/>
    </location>
</feature>
<dbReference type="OrthoDB" id="441771at2759"/>
<feature type="region of interest" description="Disordered" evidence="7">
    <location>
        <begin position="784"/>
        <end position="807"/>
    </location>
</feature>
<evidence type="ECO:0000256" key="5">
    <source>
        <dbReference type="ARBA" id="ARBA00023242"/>
    </source>
</evidence>
<dbReference type="AlphaFoldDB" id="A0A6A6UT27"/>
<feature type="region of interest" description="Disordered" evidence="7">
    <location>
        <begin position="137"/>
        <end position="218"/>
    </location>
</feature>
<keyword evidence="9" id="KW-1185">Reference proteome</keyword>
<comment type="function">
    <text evidence="6">Involved in nucleolar processing of pre-18S ribosomal RNA. Has a role in the nuclear export of 40S pre-ribosomal subunit to the cytoplasm.</text>
</comment>
<feature type="compositionally biased region" description="Polar residues" evidence="7">
    <location>
        <begin position="68"/>
        <end position="77"/>
    </location>
</feature>
<dbReference type="GO" id="GO:0030490">
    <property type="term" value="P:maturation of SSU-rRNA"/>
    <property type="evidence" value="ECO:0007669"/>
    <property type="project" value="TreeGrafter"/>
</dbReference>
<dbReference type="PANTHER" id="PTHR23183">
    <property type="entry name" value="NOP14"/>
    <property type="match status" value="1"/>
</dbReference>
<protein>
    <submittedName>
        <fullName evidence="8">Nop14-like protein</fullName>
    </submittedName>
</protein>
<evidence type="ECO:0000313" key="8">
    <source>
        <dbReference type="EMBL" id="KAF2674926.1"/>
    </source>
</evidence>
<organism evidence="8 9">
    <name type="scientific">Microthyrium microscopicum</name>
    <dbReference type="NCBI Taxonomy" id="703497"/>
    <lineage>
        <taxon>Eukaryota</taxon>
        <taxon>Fungi</taxon>
        <taxon>Dikarya</taxon>
        <taxon>Ascomycota</taxon>
        <taxon>Pezizomycotina</taxon>
        <taxon>Dothideomycetes</taxon>
        <taxon>Dothideomycetes incertae sedis</taxon>
        <taxon>Microthyriales</taxon>
        <taxon>Microthyriaceae</taxon>
        <taxon>Microthyrium</taxon>
    </lineage>
</organism>
<dbReference type="Proteomes" id="UP000799302">
    <property type="component" value="Unassembled WGS sequence"/>
</dbReference>
<feature type="compositionally biased region" description="Acidic residues" evidence="7">
    <location>
        <begin position="392"/>
        <end position="416"/>
    </location>
</feature>
<feature type="compositionally biased region" description="Low complexity" evidence="7">
    <location>
        <begin position="267"/>
        <end position="277"/>
    </location>
</feature>
<sequence>MPPSQLKRLKASLREQGITGPQKSKKQKKKGLSTETKIRRNVALESIRESFNPFEVKHLSRPSKHDITTPSTLNGKTANGALGRPGISKSLGEQKRQKTLLLEVQGRNKVGGIIDRRIGEDDPNMTAEEKALQRYSWERQRKKKKGNVFDLEDGDDDEDLLTHGGRTLDEDYDAASVDGGSDDEDMQQTRKRVREELEDLETRLDEEEPDRKKSRAEVMDEVVKKSKLYKFERQRAKEDDDDMRMELDKDLSDVRAALGAFQQALSKPKPVVEAVAEPEPPAMHPDRMALIEGSQSKEAPKSYDQQLRAMLQDGRAKPTDRIRSEEEIQAEAAAKAKELEDSRQKRMMGEDEESEDEAPVDEPENIFTQEEHDDAADFGFKSKVRHSRPEGIDDEDDFILEDDLIASESEPEEDEASVASDDASSVGSVDELMEEHREGLSNGFKGPMSCPRTLEEVMAVFDHIPYEDYHETMRSIRLRSDPSIHPTHKARLDDFAAALVEFLANLPSKSEPPSSEIFDVVIRHIHSMARKSAESISTAFRQQLRQMHATKSMTPGDLVILTAIGTIYPTSDHFHQIVTPAIILMARWLGLTTPSTPQTLTTGAYLGALCLKYQALSKRYIPELARFTLAALVKSTSTALLAPHIVNLLSFATLWQHKSALPELLTPFLKPLATLNQPKALQRINVLLAQAALGRRPLALHNHRPLAIKSAAPKFEESFDPTKHYDHDAARAETQKLKREFKKERKGAMRELRKDANFLARTKLKEKRDKDRAYDDKYRKLVAEIQGEEGHEAKQYEKERRLRRGKK</sequence>
<dbReference type="GO" id="GO:0030692">
    <property type="term" value="C:Noc4p-Nop14p complex"/>
    <property type="evidence" value="ECO:0007669"/>
    <property type="project" value="TreeGrafter"/>
</dbReference>
<feature type="compositionally biased region" description="Basic and acidic residues" evidence="7">
    <location>
        <begin position="334"/>
        <end position="349"/>
    </location>
</feature>
<evidence type="ECO:0000313" key="9">
    <source>
        <dbReference type="Proteomes" id="UP000799302"/>
    </source>
</evidence>
<dbReference type="EMBL" id="MU004230">
    <property type="protein sequence ID" value="KAF2674926.1"/>
    <property type="molecule type" value="Genomic_DNA"/>
</dbReference>
<feature type="compositionally biased region" description="Acidic residues" evidence="7">
    <location>
        <begin position="196"/>
        <end position="208"/>
    </location>
</feature>
<dbReference type="InterPro" id="IPR007276">
    <property type="entry name" value="Nop14"/>
</dbReference>
<evidence type="ECO:0000256" key="2">
    <source>
        <dbReference type="ARBA" id="ARBA00007466"/>
    </source>
</evidence>
<gene>
    <name evidence="8" type="ORF">BT63DRAFT_395466</name>
</gene>
<feature type="compositionally biased region" description="Basic and acidic residues" evidence="7">
    <location>
        <begin position="55"/>
        <end position="67"/>
    </location>
</feature>
<feature type="compositionally biased region" description="Basic and acidic residues" evidence="7">
    <location>
        <begin position="209"/>
        <end position="218"/>
    </location>
</feature>
<feature type="compositionally biased region" description="Acidic residues" evidence="7">
    <location>
        <begin position="350"/>
        <end position="364"/>
    </location>
</feature>
<feature type="region of interest" description="Disordered" evidence="7">
    <location>
        <begin position="264"/>
        <end position="444"/>
    </location>
</feature>
<feature type="compositionally biased region" description="Basic and acidic residues" evidence="7">
    <location>
        <begin position="784"/>
        <end position="800"/>
    </location>
</feature>
<dbReference type="Pfam" id="PF04147">
    <property type="entry name" value="Nop14"/>
    <property type="match status" value="2"/>
</dbReference>
<feature type="region of interest" description="Disordered" evidence="7">
    <location>
        <begin position="55"/>
        <end position="95"/>
    </location>
</feature>
<feature type="compositionally biased region" description="Basic and acidic residues" evidence="7">
    <location>
        <begin position="314"/>
        <end position="326"/>
    </location>
</feature>
<evidence type="ECO:0000256" key="6">
    <source>
        <dbReference type="ARBA" id="ARBA00024695"/>
    </source>
</evidence>
<keyword evidence="3" id="KW-0690">Ribosome biogenesis</keyword>
<reference evidence="8" key="1">
    <citation type="journal article" date="2020" name="Stud. Mycol.">
        <title>101 Dothideomycetes genomes: a test case for predicting lifestyles and emergence of pathogens.</title>
        <authorList>
            <person name="Haridas S."/>
            <person name="Albert R."/>
            <person name="Binder M."/>
            <person name="Bloem J."/>
            <person name="Labutti K."/>
            <person name="Salamov A."/>
            <person name="Andreopoulos B."/>
            <person name="Baker S."/>
            <person name="Barry K."/>
            <person name="Bills G."/>
            <person name="Bluhm B."/>
            <person name="Cannon C."/>
            <person name="Castanera R."/>
            <person name="Culley D."/>
            <person name="Daum C."/>
            <person name="Ezra D."/>
            <person name="Gonzalez J."/>
            <person name="Henrissat B."/>
            <person name="Kuo A."/>
            <person name="Liang C."/>
            <person name="Lipzen A."/>
            <person name="Lutzoni F."/>
            <person name="Magnuson J."/>
            <person name="Mondo S."/>
            <person name="Nolan M."/>
            <person name="Ohm R."/>
            <person name="Pangilinan J."/>
            <person name="Park H.-J."/>
            <person name="Ramirez L."/>
            <person name="Alfaro M."/>
            <person name="Sun H."/>
            <person name="Tritt A."/>
            <person name="Yoshinaga Y."/>
            <person name="Zwiers L.-H."/>
            <person name="Turgeon B."/>
            <person name="Goodwin S."/>
            <person name="Spatafora J."/>
            <person name="Crous P."/>
            <person name="Grigoriev I."/>
        </authorList>
    </citation>
    <scope>NUCLEOTIDE SEQUENCE</scope>
    <source>
        <strain evidence="8">CBS 115976</strain>
    </source>
</reference>
<feature type="compositionally biased region" description="Low complexity" evidence="7">
    <location>
        <begin position="417"/>
        <end position="430"/>
    </location>
</feature>